<evidence type="ECO:0000313" key="3">
    <source>
        <dbReference type="EMBL" id="CAB4957562.1"/>
    </source>
</evidence>
<dbReference type="AlphaFoldDB" id="A0A6J7KSZ8"/>
<protein>
    <submittedName>
        <fullName evidence="3">Unannotated protein</fullName>
    </submittedName>
</protein>
<dbReference type="GO" id="GO:0003700">
    <property type="term" value="F:DNA-binding transcription factor activity"/>
    <property type="evidence" value="ECO:0007669"/>
    <property type="project" value="TreeGrafter"/>
</dbReference>
<dbReference type="PROSITE" id="PS50977">
    <property type="entry name" value="HTH_TETR_2"/>
    <property type="match status" value="1"/>
</dbReference>
<dbReference type="GO" id="GO:0000976">
    <property type="term" value="F:transcription cis-regulatory region binding"/>
    <property type="evidence" value="ECO:0007669"/>
    <property type="project" value="TreeGrafter"/>
</dbReference>
<gene>
    <name evidence="3" type="ORF">UFOPK3564_03856</name>
</gene>
<dbReference type="PANTHER" id="PTHR30055">
    <property type="entry name" value="HTH-TYPE TRANSCRIPTIONAL REGULATOR RUTR"/>
    <property type="match status" value="1"/>
</dbReference>
<keyword evidence="1" id="KW-0238">DNA-binding</keyword>
<dbReference type="SUPFAM" id="SSF46689">
    <property type="entry name" value="Homeodomain-like"/>
    <property type="match status" value="1"/>
</dbReference>
<dbReference type="PRINTS" id="PR00455">
    <property type="entry name" value="HTHTETR"/>
</dbReference>
<dbReference type="Pfam" id="PF00440">
    <property type="entry name" value="TetR_N"/>
    <property type="match status" value="1"/>
</dbReference>
<evidence type="ECO:0000259" key="2">
    <source>
        <dbReference type="PROSITE" id="PS50977"/>
    </source>
</evidence>
<dbReference type="InterPro" id="IPR009057">
    <property type="entry name" value="Homeodomain-like_sf"/>
</dbReference>
<dbReference type="Gene3D" id="1.10.357.10">
    <property type="entry name" value="Tetracycline Repressor, domain 2"/>
    <property type="match status" value="1"/>
</dbReference>
<organism evidence="3">
    <name type="scientific">freshwater metagenome</name>
    <dbReference type="NCBI Taxonomy" id="449393"/>
    <lineage>
        <taxon>unclassified sequences</taxon>
        <taxon>metagenomes</taxon>
        <taxon>ecological metagenomes</taxon>
    </lineage>
</organism>
<reference evidence="3" key="1">
    <citation type="submission" date="2020-05" db="EMBL/GenBank/DDBJ databases">
        <authorList>
            <person name="Chiriac C."/>
            <person name="Salcher M."/>
            <person name="Ghai R."/>
            <person name="Kavagutti S V."/>
        </authorList>
    </citation>
    <scope>NUCLEOTIDE SEQUENCE</scope>
</reference>
<dbReference type="InterPro" id="IPR001647">
    <property type="entry name" value="HTH_TetR"/>
</dbReference>
<proteinExistence type="predicted"/>
<dbReference type="EMBL" id="CAFBMK010000427">
    <property type="protein sequence ID" value="CAB4957562.1"/>
    <property type="molecule type" value="Genomic_DNA"/>
</dbReference>
<evidence type="ECO:0000256" key="1">
    <source>
        <dbReference type="ARBA" id="ARBA00023125"/>
    </source>
</evidence>
<sequence>MKAPEYETRPEGDPETVVSALLDRPPVAIRLLEAARGCVLDRGISRVTMSDVARRADVSRTTLYRHYPDVETVLRDLMTLDFGRAVLEASRAVVDRPTARERLAGTLVEGCRAMRADELFRKILDVDPEFLLPYVTARTGVSQRVMLTLLENGVRLGQEGDGSIRDGDPLSIARLLLVQAQALAVSLGVVADDDPATESTLLRLADEAFEAQLRPLPEA</sequence>
<accession>A0A6J7KSZ8</accession>
<dbReference type="PANTHER" id="PTHR30055:SF153">
    <property type="entry name" value="HTH-TYPE TRANSCRIPTIONAL REPRESSOR RV3405C"/>
    <property type="match status" value="1"/>
</dbReference>
<name>A0A6J7KSZ8_9ZZZZ</name>
<feature type="domain" description="HTH tetR-type" evidence="2">
    <location>
        <begin position="25"/>
        <end position="85"/>
    </location>
</feature>
<dbReference type="InterPro" id="IPR050109">
    <property type="entry name" value="HTH-type_TetR-like_transc_reg"/>
</dbReference>